<dbReference type="InterPro" id="IPR003599">
    <property type="entry name" value="Ig_sub"/>
</dbReference>
<feature type="domain" description="Ig-like" evidence="6">
    <location>
        <begin position="1597"/>
        <end position="1679"/>
    </location>
</feature>
<dbReference type="AlphaFoldDB" id="A0A3P8PN51"/>
<evidence type="ECO:0000256" key="1">
    <source>
        <dbReference type="ARBA" id="ARBA00040106"/>
    </source>
</evidence>
<organism evidence="7 8">
    <name type="scientific">Astatotilapia calliptera</name>
    <name type="common">Eastern happy</name>
    <name type="synonym">Chromis callipterus</name>
    <dbReference type="NCBI Taxonomy" id="8154"/>
    <lineage>
        <taxon>Eukaryota</taxon>
        <taxon>Metazoa</taxon>
        <taxon>Chordata</taxon>
        <taxon>Craniata</taxon>
        <taxon>Vertebrata</taxon>
        <taxon>Euteleostomi</taxon>
        <taxon>Actinopterygii</taxon>
        <taxon>Neopterygii</taxon>
        <taxon>Teleostei</taxon>
        <taxon>Neoteleostei</taxon>
        <taxon>Acanthomorphata</taxon>
        <taxon>Ovalentaria</taxon>
        <taxon>Cichlomorphae</taxon>
        <taxon>Cichliformes</taxon>
        <taxon>Cichlidae</taxon>
        <taxon>African cichlids</taxon>
        <taxon>Pseudocrenilabrinae</taxon>
        <taxon>Haplochromini</taxon>
        <taxon>Astatotilapia</taxon>
    </lineage>
</organism>
<evidence type="ECO:0000256" key="3">
    <source>
        <dbReference type="ARBA" id="ARBA00045430"/>
    </source>
</evidence>
<dbReference type="PROSITE" id="PS50835">
    <property type="entry name" value="IG_LIKE"/>
    <property type="match status" value="19"/>
</dbReference>
<keyword evidence="5" id="KW-0732">Signal</keyword>
<dbReference type="SUPFAM" id="SSF48726">
    <property type="entry name" value="Immunoglobulin"/>
    <property type="match status" value="20"/>
</dbReference>
<feature type="domain" description="Ig-like" evidence="6">
    <location>
        <begin position="1342"/>
        <end position="1417"/>
    </location>
</feature>
<dbReference type="Bgee" id="ENSACLG00000012595">
    <property type="expression patterns" value="Expressed in muscle tissue"/>
</dbReference>
<dbReference type="OMA" id="TYTHICA"/>
<dbReference type="InterPro" id="IPR013783">
    <property type="entry name" value="Ig-like_fold"/>
</dbReference>
<feature type="domain" description="Ig-like" evidence="6">
    <location>
        <begin position="652"/>
        <end position="729"/>
    </location>
</feature>
<dbReference type="SMART" id="SM00409">
    <property type="entry name" value="IG"/>
    <property type="match status" value="20"/>
</dbReference>
<dbReference type="Gene3D" id="2.60.40.10">
    <property type="entry name" value="Immunoglobulins"/>
    <property type="match status" value="19"/>
</dbReference>
<reference evidence="7" key="1">
    <citation type="submission" date="2018-05" db="EMBL/GenBank/DDBJ databases">
        <authorList>
            <person name="Datahose"/>
        </authorList>
    </citation>
    <scope>NUCLEOTIDE SEQUENCE</scope>
</reference>
<comment type="subunit">
    <text evidence="4">Predominantly monomer of isoform CD22-beta. Also found as heterodimer of isoform CD22-beta and a shorter isoform. Interacts with PTPN6/SHP-1, LYN, SYK, PIK3R1/PIK3R2 and PLCG1 upon phosphorylation. Interacts with GRB2, INPP5D and SHC1 upon phosphorylation. May form a complex with INPP5D/SHIP, GRB2 and SHC1.</text>
</comment>
<dbReference type="CDD" id="cd00096">
    <property type="entry name" value="Ig"/>
    <property type="match status" value="15"/>
</dbReference>
<protein>
    <recommendedName>
        <fullName evidence="1">B-cell receptor CD22</fullName>
    </recommendedName>
    <alternativeName>
        <fullName evidence="2">Sialic acid-binding Ig-like lectin 2</fullName>
    </alternativeName>
</protein>
<dbReference type="SMART" id="SM00408">
    <property type="entry name" value="IGc2"/>
    <property type="match status" value="18"/>
</dbReference>
<feature type="chain" id="PRO_5044347918" description="B-cell receptor CD22" evidence="5">
    <location>
        <begin position="29"/>
        <end position="1776"/>
    </location>
</feature>
<feature type="domain" description="Ig-like" evidence="6">
    <location>
        <begin position="824"/>
        <end position="902"/>
    </location>
</feature>
<dbReference type="PANTHER" id="PTHR46013">
    <property type="entry name" value="VASCULAR CELL ADHESION MOLECULE 1"/>
    <property type="match status" value="1"/>
</dbReference>
<accession>A0A3P8PN51</accession>
<dbReference type="STRING" id="8154.ENSACLP00000018447"/>
<dbReference type="Pfam" id="PF13895">
    <property type="entry name" value="Ig_2"/>
    <property type="match status" value="8"/>
</dbReference>
<feature type="domain" description="Ig-like" evidence="6">
    <location>
        <begin position="305"/>
        <end position="382"/>
    </location>
</feature>
<name>A0A3P8PN51_ASTCA</name>
<evidence type="ECO:0000256" key="5">
    <source>
        <dbReference type="SAM" id="SignalP"/>
    </source>
</evidence>
<feature type="domain" description="Ig-like" evidence="6">
    <location>
        <begin position="1514"/>
        <end position="1592"/>
    </location>
</feature>
<feature type="signal peptide" evidence="5">
    <location>
        <begin position="1"/>
        <end position="28"/>
    </location>
</feature>
<evidence type="ECO:0000259" key="6">
    <source>
        <dbReference type="PROSITE" id="PS50835"/>
    </source>
</evidence>
<reference evidence="7" key="2">
    <citation type="submission" date="2025-08" db="UniProtKB">
        <authorList>
            <consortium name="Ensembl"/>
        </authorList>
    </citation>
    <scope>IDENTIFICATION</scope>
</reference>
<dbReference type="Proteomes" id="UP000265100">
    <property type="component" value="Chromosome 6"/>
</dbReference>
<feature type="domain" description="Ig-like" evidence="6">
    <location>
        <begin position="997"/>
        <end position="1074"/>
    </location>
</feature>
<feature type="domain" description="Ig-like" evidence="6">
    <location>
        <begin position="907"/>
        <end position="989"/>
    </location>
</feature>
<evidence type="ECO:0000313" key="8">
    <source>
        <dbReference type="Proteomes" id="UP000265100"/>
    </source>
</evidence>
<dbReference type="InterPro" id="IPR003598">
    <property type="entry name" value="Ig_sub2"/>
</dbReference>
<feature type="domain" description="Ig-like" evidence="6">
    <location>
        <begin position="1687"/>
        <end position="1766"/>
    </location>
</feature>
<comment type="function">
    <text evidence="3">Most highly expressed siglec (sialic acid-binding immunoglobulin-like lectin) on B-cells that plays a role in various aspects of B-cell biology including differentiation, antigen presentation, and trafficking to bone marrow. Binds to alpha 2,6-linked sialic acid residues of surface molecules such as CD22 itself, CD45 and IgM in a cis configuration. Can also bind to ligands on other cells as an adhesion molecule in a trans configuration. Acts as an inhibitory coreceptor on the surface of B-cells and inhibits B-cell receptor induced signaling, characterized by inhibition of the calcium mobilization and cellular activation. Mechanistically, the immunoreceptor tyrosine-based inhibitory motif domain is phosphorylated by the Src kinase LYN, which in turn leads to the recruitment of the protein tyrosine phosphatase 1/PTPN6, leading to the negative regulation of BCR signaling. If this negative signaling from is of sufficient strength, apoptosis of the B-cell can be induced.</text>
</comment>
<sequence>MRGAAMSVTAAALSGFIVLLLTVPAVLGQTGWSVTYTYTHICALKGSTVDIGCSYSYPNNRNRGIMFRERLWFIRNEYYGPVDLRTDPDYTGRVEHQFHEKDCTLRITDLRESDSAEYKFRFMTNQYGGSYTGSPGVTLTVTDLQVKRRKSSAHTELQCHSSCDVIDPPSYVWYKNGQKIEEETSLRVSVGGDDSSYSCAVKGHEGYRSAAVYVPKLPSVSVSPSAEIVEGSSVTLTCSSDANPAASYTWYKEDGQTPLSKEWWLSFSSIQPSDSGQYYCTAENDLGKRTSESVLIDVKYAPKPPSVSVRPSGEIKEGGSVTLTCSSEANPAATFVWYKISGRTPLSEERQLVFRSIQPSDSGQYYCIAVNKLGRRTSEYISIDGKYAPKFVSVMVSPSNEFREGGSVTLTCSSDANPAAQYSWYKKNGQKPLSSEQQLSFNSIQPSDSGEYYCTAQNKVGRKKSEYTSIDVKYDPKLPSVSVSPSGEIKEGTGVTLTCSSDANPAAQYSWYKKNGQKPLSNERQLSFSSIQSSDSGQYYCRAVNKLGSKLKSIAIHVKYAPKPPSVSVSPSGEIKENVSVTLTCSSDANPAAAYVWYKMNNQTPVSTDSQLSFKSIQPADSGEYYCTAENRLGTSTPTNISVDVKYNPKSPSVSVSPSGEITEGTAVTLTCSSDANPAATYVWYKRNSQPLSKNPQLIFSSIQSSDSEEYYCRAVNKLGSKLKSITIDVKYAPKPPSVSVSPSGEITEGTSVTLTCSSDANPAATYVWYKMNNQTPVSTDSQLSFKSIQPADSGEYYCTAENRLGTSTPTNISVDVKYAPKPPSVSVRPSGEIKEGTSVTLTCSSEANPAATFVWYKTNGRTPLSKEPQLVFRSIEPSDSGQYYCIAANTVGTTSEYISINVNYAPKFLSVMVNPSNEFREGGSVTLICSSDANPAAQYSWYKKNGQKPLSNEQQLSFSSIQPSDSGEYYCRAQNKVGRKKSEYTSIDVKYDPKPPSVSVSPSGEITEGTAVTLTCSSDANPAATYVWYKKNSQPLGKNPQLIFSSIQSSDSGEYYCRAVNKLGSTLKSITIDVKYAPKPPSVSVSPSGEITEGTSVTLTCSSDANPAATYVWYKMNNQTPVNTDSQLSFKSIQPADSGEYYCTAENRLGTSTPTNISVDVKYAPKPPSVSVRPSGEIKEGTSVTLTCSSDANPAATFVWYKTNGRTPLSKEPQLVFRSIEPSDSGQYYCIAANTVGTTSEYISIKVNYAPKFVSVMVSPSNEFREGRSVTLTCSSDANPAAQYSWYKKNGQKPLSSEQQLSFSSIQPSDSGEYYCTVQNKVGRKKSEYTSIDVKYDPKPPSVSVSPSGEITEGTGVTLTCSSDANPAATFVWYKRNSQALGKNPQLIFNSIQSSDSGEYYCRAVNKLGSTFKSITIVVKYAPKPPSVSVSPSGEIKEGTSVTLTCVSEANPAATYVWYKMNNQTSVSTDSQLSFKSIQPADSGEYYCTAENRLGTSTPTNISVDVKYGPKPPSVSVRPSGEIKEGTSVTLTCSSDANPAATFVWYKTNGRTPLSKEPQLVFRSIEPSDSGQYYCIAANTVGTTSEYVSINVNYAPKFVSVMVSPSNEFREGGSVTLTCSSDANPAAQYSWYKKNGQKPLSNEQQLSFSSIQPSDSGEYYCTAQNKVGRKKSEYTSIDVKYAPKPPSVSVRPSGEIKEGGSVTLTCSSDANPAATYVWYKTNGRTPLSKEPELAFRSIEPSDSGQYYCIAGNTLGRKTSEYTSIDVKYAPKSPSA</sequence>
<evidence type="ECO:0000256" key="4">
    <source>
        <dbReference type="ARBA" id="ARBA00046458"/>
    </source>
</evidence>
<feature type="domain" description="Ig-like" evidence="6">
    <location>
        <begin position="218"/>
        <end position="296"/>
    </location>
</feature>
<reference evidence="7" key="3">
    <citation type="submission" date="2025-09" db="UniProtKB">
        <authorList>
            <consortium name="Ensembl"/>
        </authorList>
    </citation>
    <scope>IDENTIFICATION</scope>
</reference>
<feature type="domain" description="Ig-like" evidence="6">
    <location>
        <begin position="479"/>
        <end position="557"/>
    </location>
</feature>
<feature type="domain" description="Ig-like" evidence="6">
    <location>
        <begin position="1169"/>
        <end position="1245"/>
    </location>
</feature>
<dbReference type="InterPro" id="IPR036179">
    <property type="entry name" value="Ig-like_dom_sf"/>
</dbReference>
<dbReference type="Pfam" id="PF24518">
    <property type="entry name" value="Ig_CD22"/>
    <property type="match status" value="1"/>
</dbReference>
<dbReference type="SMART" id="SM00406">
    <property type="entry name" value="IGv"/>
    <property type="match status" value="9"/>
</dbReference>
<dbReference type="InterPro" id="IPR056386">
    <property type="entry name" value="Ig_CD22"/>
</dbReference>
<dbReference type="InterPro" id="IPR013106">
    <property type="entry name" value="Ig_V-set"/>
</dbReference>
<feature type="domain" description="Ig-like" evidence="6">
    <location>
        <begin position="737"/>
        <end position="814"/>
    </location>
</feature>
<feature type="domain" description="Ig-like" evidence="6">
    <location>
        <begin position="389"/>
        <end position="471"/>
    </location>
</feature>
<feature type="domain" description="Ig-like" evidence="6">
    <location>
        <begin position="1252"/>
        <end position="1334"/>
    </location>
</feature>
<feature type="domain" description="Ig-like" evidence="6">
    <location>
        <begin position="1082"/>
        <end position="1159"/>
    </location>
</feature>
<evidence type="ECO:0000256" key="2">
    <source>
        <dbReference type="ARBA" id="ARBA00041781"/>
    </source>
</evidence>
<dbReference type="Pfam" id="PF13927">
    <property type="entry name" value="Ig_3"/>
    <property type="match status" value="10"/>
</dbReference>
<feature type="domain" description="Ig-like" evidence="6">
    <location>
        <begin position="1427"/>
        <end position="1504"/>
    </location>
</feature>
<feature type="domain" description="Ig-like" evidence="6">
    <location>
        <begin position="565"/>
        <end position="642"/>
    </location>
</feature>
<dbReference type="PANTHER" id="PTHR46013:SF4">
    <property type="entry name" value="B-CELL RECEPTOR CD22-RELATED"/>
    <property type="match status" value="1"/>
</dbReference>
<dbReference type="InterPro" id="IPR007110">
    <property type="entry name" value="Ig-like_dom"/>
</dbReference>
<evidence type="ECO:0000313" key="7">
    <source>
        <dbReference type="Ensembl" id="ENSACLP00000018447.2"/>
    </source>
</evidence>
<proteinExistence type="predicted"/>
<dbReference type="GeneTree" id="ENSGT00940000154614"/>
<dbReference type="Ensembl" id="ENSACLT00000018883.2">
    <property type="protein sequence ID" value="ENSACLP00000018447.2"/>
    <property type="gene ID" value="ENSACLG00000012595.2"/>
</dbReference>
<keyword evidence="8" id="KW-1185">Reference proteome</keyword>
<feature type="domain" description="Ig-like" evidence="6">
    <location>
        <begin position="135"/>
        <end position="215"/>
    </location>
</feature>